<evidence type="ECO:0000256" key="1">
    <source>
        <dbReference type="SAM" id="MobiDB-lite"/>
    </source>
</evidence>
<dbReference type="AlphaFoldDB" id="A0A5J4SIR9"/>
<sequence>MINVKIKKYSGGEHEIYTSSHGEWERFISDLREPLQMLTSNPSLKDDKYFLALITDELGYYVGVLKPLRGAQRPDDHLAGWLFFANNLQISGEELKSKILLFQKELDKEVCDTNILESICNRRNISEKKYPDTLPQKNHINKQYAFRLYGQGTQYNLEETLNCLNQHYYQEYTAIFLLENKPELRIQGMTNLTDKKFEEYLILSFLPEIPSNCSVYINNIEIGRNKPFSLTKGNSLSIKVKKRGFEDILLEYNSNNQTKDSQILLLPLSWKRRISDDEDISNAQVILKNRKLTSNGELFLEDDLRNPNQNCIHITASGYEERDVSFDVDSLSKENPEKIKLEREEKGYKLYIPLRGCDKCLNCNIISRNEKLKESPIKGYNLLDRVGVGKNEFQLHYAPFYPLKKLSGKIILIVSIILLLLAGYLGGNWMRNTFFSSDNNLNNKLNQGKEPITESPKIPEYVNYLKANAKWNKQKMGTYSEIEDLWDDLNNRDFDKILEQWNVKLSKSNIPLWNQLIKKIEELKESEPDKYKKFQGKVYNSDTNDHDITISAYLTNLVSVHIDDHSTNRQQGNQNREQNSQRKSDDGIGSLDD</sequence>
<name>A0A5J4SIR9_9ZZZZ</name>
<proteinExistence type="predicted"/>
<keyword evidence="2" id="KW-0472">Membrane</keyword>
<organism evidence="3">
    <name type="scientific">termite gut metagenome</name>
    <dbReference type="NCBI Taxonomy" id="433724"/>
    <lineage>
        <taxon>unclassified sequences</taxon>
        <taxon>metagenomes</taxon>
        <taxon>organismal metagenomes</taxon>
    </lineage>
</organism>
<keyword evidence="2" id="KW-1133">Transmembrane helix</keyword>
<evidence type="ECO:0000256" key="2">
    <source>
        <dbReference type="SAM" id="Phobius"/>
    </source>
</evidence>
<protein>
    <submittedName>
        <fullName evidence="3">Uncharacterized protein</fullName>
    </submittedName>
</protein>
<gene>
    <name evidence="3" type="ORF">EZS27_007264</name>
</gene>
<feature type="transmembrane region" description="Helical" evidence="2">
    <location>
        <begin position="410"/>
        <end position="430"/>
    </location>
</feature>
<comment type="caution">
    <text evidence="3">The sequence shown here is derived from an EMBL/GenBank/DDBJ whole genome shotgun (WGS) entry which is preliminary data.</text>
</comment>
<reference evidence="3" key="1">
    <citation type="submission" date="2019-03" db="EMBL/GenBank/DDBJ databases">
        <title>Single cell metagenomics reveals metabolic interactions within the superorganism composed of flagellate Streblomastix strix and complex community of Bacteroidetes bacteria on its surface.</title>
        <authorList>
            <person name="Treitli S.C."/>
            <person name="Kolisko M."/>
            <person name="Husnik F."/>
            <person name="Keeling P."/>
            <person name="Hampl V."/>
        </authorList>
    </citation>
    <scope>NUCLEOTIDE SEQUENCE</scope>
    <source>
        <strain evidence="3">STM</strain>
    </source>
</reference>
<feature type="compositionally biased region" description="Low complexity" evidence="1">
    <location>
        <begin position="568"/>
        <end position="578"/>
    </location>
</feature>
<dbReference type="EMBL" id="SNRY01000183">
    <property type="protein sequence ID" value="KAA6345150.1"/>
    <property type="molecule type" value="Genomic_DNA"/>
</dbReference>
<accession>A0A5J4SIR9</accession>
<feature type="region of interest" description="Disordered" evidence="1">
    <location>
        <begin position="566"/>
        <end position="593"/>
    </location>
</feature>
<evidence type="ECO:0000313" key="3">
    <source>
        <dbReference type="EMBL" id="KAA6345150.1"/>
    </source>
</evidence>
<keyword evidence="2" id="KW-0812">Transmembrane</keyword>